<dbReference type="EMBL" id="AKWZ02000001">
    <property type="protein sequence ID" value="EPG76458.1"/>
    <property type="molecule type" value="Genomic_DNA"/>
</dbReference>
<organism evidence="1 2">
    <name type="scientific">Leptospira fainei serovar Hurstbridge str. BUT 6</name>
    <dbReference type="NCBI Taxonomy" id="1193011"/>
    <lineage>
        <taxon>Bacteria</taxon>
        <taxon>Pseudomonadati</taxon>
        <taxon>Spirochaetota</taxon>
        <taxon>Spirochaetia</taxon>
        <taxon>Leptospirales</taxon>
        <taxon>Leptospiraceae</taxon>
        <taxon>Leptospira</taxon>
    </lineage>
</organism>
<dbReference type="GO" id="GO:0047617">
    <property type="term" value="F:fatty acyl-CoA hydrolase activity"/>
    <property type="evidence" value="ECO:0007669"/>
    <property type="project" value="TreeGrafter"/>
</dbReference>
<dbReference type="Proteomes" id="UP000014540">
    <property type="component" value="Unassembled WGS sequence"/>
</dbReference>
<gene>
    <name evidence="1" type="ORF">LEP1GSC058_1186</name>
</gene>
<dbReference type="Pfam" id="PF13279">
    <property type="entry name" value="4HBT_2"/>
    <property type="match status" value="1"/>
</dbReference>
<evidence type="ECO:0000313" key="1">
    <source>
        <dbReference type="EMBL" id="EPG76458.1"/>
    </source>
</evidence>
<dbReference type="InterPro" id="IPR050563">
    <property type="entry name" value="4-hydroxybenzoyl-CoA_TE"/>
</dbReference>
<comment type="caution">
    <text evidence="1">The sequence shown here is derived from an EMBL/GenBank/DDBJ whole genome shotgun (WGS) entry which is preliminary data.</text>
</comment>
<sequence>MVYMSKPEKYPYSLFQKVAWGDMDAFGHVNNVVYAKYFETARASFFEERKLWESPQKPNEGGPVITHIEMDYRKQVRFPETIEITIKVESAGNRSFSMLCTMWNAAGECVLTGHADFLWFNFLTGRPTAIPDVYKEHFFQQAGG</sequence>
<dbReference type="PANTHER" id="PTHR31793">
    <property type="entry name" value="4-HYDROXYBENZOYL-COA THIOESTERASE FAMILY MEMBER"/>
    <property type="match status" value="1"/>
</dbReference>
<keyword evidence="2" id="KW-1185">Reference proteome</keyword>
<accession>S3V4U9</accession>
<dbReference type="STRING" id="1193011.LEP1GSC058_1186"/>
<dbReference type="SUPFAM" id="SSF54637">
    <property type="entry name" value="Thioesterase/thiol ester dehydrase-isomerase"/>
    <property type="match status" value="1"/>
</dbReference>
<dbReference type="PANTHER" id="PTHR31793:SF40">
    <property type="entry name" value="ACYL-COA THIOESTER HYDROLASE, YBGC_YBAW FAMILY"/>
    <property type="match status" value="1"/>
</dbReference>
<name>S3V4U9_9LEPT</name>
<dbReference type="InterPro" id="IPR029069">
    <property type="entry name" value="HotDog_dom_sf"/>
</dbReference>
<evidence type="ECO:0000313" key="2">
    <source>
        <dbReference type="Proteomes" id="UP000014540"/>
    </source>
</evidence>
<proteinExistence type="predicted"/>
<protein>
    <submittedName>
        <fullName evidence="1">Acyl-CoA thioester hydrolase, YbgC/YbaW family</fullName>
    </submittedName>
</protein>
<dbReference type="AlphaFoldDB" id="S3V4U9"/>
<dbReference type="CDD" id="cd00586">
    <property type="entry name" value="4HBT"/>
    <property type="match status" value="1"/>
</dbReference>
<reference evidence="1" key="1">
    <citation type="submission" date="2013-04" db="EMBL/GenBank/DDBJ databases">
        <authorList>
            <person name="Harkins D.M."/>
            <person name="Durkin A.S."/>
            <person name="Selengut J.D."/>
            <person name="Sanka R."/>
            <person name="DePew J."/>
            <person name="Purushe J."/>
            <person name="Ahmed A."/>
            <person name="van der Linden H."/>
            <person name="Goris M.G.A."/>
            <person name="Hartskeerl R.A."/>
            <person name="Vinetz J.M."/>
            <person name="Sutton G.G."/>
            <person name="Nelson W.C."/>
            <person name="Fouts D.E."/>
        </authorList>
    </citation>
    <scope>NUCLEOTIDE SEQUENCE [LARGE SCALE GENOMIC DNA]</scope>
    <source>
        <strain evidence="1">BUT 6</strain>
    </source>
</reference>
<keyword evidence="1" id="KW-0378">Hydrolase</keyword>
<dbReference type="Gene3D" id="3.10.129.10">
    <property type="entry name" value="Hotdog Thioesterase"/>
    <property type="match status" value="1"/>
</dbReference>